<evidence type="ECO:0000313" key="2">
    <source>
        <dbReference type="EMBL" id="KAH0881995.1"/>
    </source>
</evidence>
<protein>
    <recommendedName>
        <fullName evidence="4">RRM domain-containing protein</fullName>
    </recommendedName>
</protein>
<evidence type="ECO:0008006" key="4">
    <source>
        <dbReference type="Google" id="ProtNLM"/>
    </source>
</evidence>
<dbReference type="Gene3D" id="3.30.70.330">
    <property type="match status" value="1"/>
</dbReference>
<reference evidence="2 3" key="1">
    <citation type="submission" date="2021-05" db="EMBL/GenBank/DDBJ databases">
        <title>Genome Assembly of Synthetic Allotetraploid Brassica napus Reveals Homoeologous Exchanges between Subgenomes.</title>
        <authorList>
            <person name="Davis J.T."/>
        </authorList>
    </citation>
    <scope>NUCLEOTIDE SEQUENCE [LARGE SCALE GENOMIC DNA]</scope>
    <source>
        <strain evidence="3">cv. Da-Ae</strain>
        <tissue evidence="2">Seedling</tissue>
    </source>
</reference>
<feature type="compositionally biased region" description="Basic residues" evidence="1">
    <location>
        <begin position="125"/>
        <end position="143"/>
    </location>
</feature>
<gene>
    <name evidence="2" type="ORF">HID58_058091</name>
</gene>
<keyword evidence="3" id="KW-1185">Reference proteome</keyword>
<dbReference type="EMBL" id="JAGKQM010000014">
    <property type="protein sequence ID" value="KAH0881995.1"/>
    <property type="molecule type" value="Genomic_DNA"/>
</dbReference>
<sequence>MSARLAKAKRAWDSPMMVLTGYDTSLADADIEASLTNHFSSCGEIVGFELYNFKHLPIQDRQAHIAIWGEGAEDKALELNGSDMGGFKLVVVSFKQPVENSRPLPVDDDFPRGYMIPARVANPKKTSRYKKMKKKASRKKAWK</sequence>
<accession>A0ABQ7ZPS1</accession>
<evidence type="ECO:0000256" key="1">
    <source>
        <dbReference type="SAM" id="MobiDB-lite"/>
    </source>
</evidence>
<dbReference type="InterPro" id="IPR012677">
    <property type="entry name" value="Nucleotide-bd_a/b_plait_sf"/>
</dbReference>
<feature type="region of interest" description="Disordered" evidence="1">
    <location>
        <begin position="123"/>
        <end position="143"/>
    </location>
</feature>
<dbReference type="Proteomes" id="UP000824890">
    <property type="component" value="Unassembled WGS sequence"/>
</dbReference>
<proteinExistence type="predicted"/>
<name>A0ABQ7ZPS1_BRANA</name>
<comment type="caution">
    <text evidence="2">The sequence shown here is derived from an EMBL/GenBank/DDBJ whole genome shotgun (WGS) entry which is preliminary data.</text>
</comment>
<evidence type="ECO:0000313" key="3">
    <source>
        <dbReference type="Proteomes" id="UP000824890"/>
    </source>
</evidence>
<organism evidence="2 3">
    <name type="scientific">Brassica napus</name>
    <name type="common">Rape</name>
    <dbReference type="NCBI Taxonomy" id="3708"/>
    <lineage>
        <taxon>Eukaryota</taxon>
        <taxon>Viridiplantae</taxon>
        <taxon>Streptophyta</taxon>
        <taxon>Embryophyta</taxon>
        <taxon>Tracheophyta</taxon>
        <taxon>Spermatophyta</taxon>
        <taxon>Magnoliopsida</taxon>
        <taxon>eudicotyledons</taxon>
        <taxon>Gunneridae</taxon>
        <taxon>Pentapetalae</taxon>
        <taxon>rosids</taxon>
        <taxon>malvids</taxon>
        <taxon>Brassicales</taxon>
        <taxon>Brassicaceae</taxon>
        <taxon>Brassiceae</taxon>
        <taxon>Brassica</taxon>
    </lineage>
</organism>